<dbReference type="AlphaFoldDB" id="A0B5S6"/>
<dbReference type="InterPro" id="IPR002838">
    <property type="entry name" value="AIM24"/>
</dbReference>
<dbReference type="GeneID" id="4462076"/>
<reference evidence="1 2" key="1">
    <citation type="submission" date="2006-10" db="EMBL/GenBank/DDBJ databases">
        <title>Complete sequence of Methanosaeta thermophila PT.</title>
        <authorList>
            <consortium name="US DOE Joint Genome Institute"/>
            <person name="Copeland A."/>
            <person name="Lucas S."/>
            <person name="Lapidus A."/>
            <person name="Barry K."/>
            <person name="Detter J.C."/>
            <person name="Glavina del Rio T."/>
            <person name="Hammon N."/>
            <person name="Israni S."/>
            <person name="Pitluck S."/>
            <person name="Chain P."/>
            <person name="Malfatti S."/>
            <person name="Shin M."/>
            <person name="Vergez L."/>
            <person name="Schmutz J."/>
            <person name="Larimer F."/>
            <person name="Land M."/>
            <person name="Hauser L."/>
            <person name="Kyrpides N."/>
            <person name="Kim E."/>
            <person name="Smith K.S."/>
            <person name="Ingram-Smith C."/>
            <person name="Richardson P."/>
        </authorList>
    </citation>
    <scope>NUCLEOTIDE SEQUENCE [LARGE SCALE GENOMIC DNA]</scope>
    <source>
        <strain evidence="2">DSM 6194 / JCM 14653 / NBRC 101360 / PT</strain>
    </source>
</reference>
<dbReference type="Gene3D" id="3.60.160.10">
    <property type="entry name" value="Mitochondrial biogenesis AIM24"/>
    <property type="match status" value="1"/>
</dbReference>
<dbReference type="EMBL" id="CP000477">
    <property type="protein sequence ID" value="ABK14050.1"/>
    <property type="molecule type" value="Genomic_DNA"/>
</dbReference>
<keyword evidence="2" id="KW-1185">Reference proteome</keyword>
<evidence type="ECO:0000313" key="2">
    <source>
        <dbReference type="Proteomes" id="UP000000674"/>
    </source>
</evidence>
<accession>A0B5S6</accession>
<dbReference type="PANTHER" id="PTHR43657">
    <property type="entry name" value="TRYPTOPHAN RNA-BINDING ATTENUATOR PROTEIN-LIKE PROTEIN"/>
    <property type="match status" value="1"/>
</dbReference>
<protein>
    <recommendedName>
        <fullName evidence="3">TIGR00266 family protein</fullName>
    </recommendedName>
</protein>
<dbReference type="OrthoDB" id="7592at2157"/>
<dbReference type="SUPFAM" id="SSF51219">
    <property type="entry name" value="TRAP-like"/>
    <property type="match status" value="1"/>
</dbReference>
<dbReference type="KEGG" id="mtp:Mthe_0253"/>
<name>A0B5S6_METTP</name>
<dbReference type="STRING" id="349307.Mthe_0253"/>
<dbReference type="HOGENOM" id="CLU_040551_0_2_2"/>
<evidence type="ECO:0008006" key="3">
    <source>
        <dbReference type="Google" id="ProtNLM"/>
    </source>
</evidence>
<evidence type="ECO:0000313" key="1">
    <source>
        <dbReference type="EMBL" id="ABK14050.1"/>
    </source>
</evidence>
<dbReference type="Proteomes" id="UP000000674">
    <property type="component" value="Chromosome"/>
</dbReference>
<dbReference type="RefSeq" id="WP_011695449.1">
    <property type="nucleotide sequence ID" value="NC_008553.1"/>
</dbReference>
<dbReference type="InterPro" id="IPR016031">
    <property type="entry name" value="Trp_RNA-bd_attenuator-like_dom"/>
</dbReference>
<sequence>MSLRYTILGDDLQVLEVQMAPGESIRSEAGAMLFMDDEIDMSASTGGIIKGLKRAVAGEGLFITSFTNRSDDMKRMAFSAPFPGKILPLNLDEFGGQLLCQRGAFLCGESGVEIELAFTKRLGAGFFGGEGFVLQRLRGRGMVFIHAGGALITRDLQEEEVINVDTGCLVAFSRDVDYDIRFVGGIRNALFGGEGIFLARLKGPGRVYLQSLPLSRLADRILQGRVVSSNNTE</sequence>
<dbReference type="Pfam" id="PF01987">
    <property type="entry name" value="AIM24"/>
    <property type="match status" value="1"/>
</dbReference>
<dbReference type="NCBIfam" id="TIGR00266">
    <property type="entry name" value="TIGR00266 family protein"/>
    <property type="match status" value="1"/>
</dbReference>
<gene>
    <name evidence="1" type="ordered locus">Mthe_0253</name>
</gene>
<dbReference type="PANTHER" id="PTHR43657:SF1">
    <property type="entry name" value="ALTERED INHERITANCE OF MITOCHONDRIA PROTEIN 24, MITOCHONDRIAL"/>
    <property type="match status" value="1"/>
</dbReference>
<proteinExistence type="predicted"/>
<organism evidence="1 2">
    <name type="scientific">Methanothrix thermoacetophila (strain DSM 6194 / JCM 14653 / NBRC 101360 / PT)</name>
    <name type="common">Methanosaeta thermophila</name>
    <dbReference type="NCBI Taxonomy" id="349307"/>
    <lineage>
        <taxon>Archaea</taxon>
        <taxon>Methanobacteriati</taxon>
        <taxon>Methanobacteriota</taxon>
        <taxon>Stenosarchaea group</taxon>
        <taxon>Methanomicrobia</taxon>
        <taxon>Methanotrichales</taxon>
        <taxon>Methanotrichaceae</taxon>
        <taxon>Methanothrix</taxon>
    </lineage>
</organism>
<dbReference type="InterPro" id="IPR036983">
    <property type="entry name" value="AIM24_sf"/>
</dbReference>